<protein>
    <recommendedName>
        <fullName evidence="3">Uroporphyrinogen decarboxylase (URO-D) domain-containing protein</fullName>
    </recommendedName>
</protein>
<gene>
    <name evidence="1" type="ORF">H6A12_10635</name>
</gene>
<dbReference type="EMBL" id="JACJKY010000020">
    <property type="protein sequence ID" value="MBM6921605.1"/>
    <property type="molecule type" value="Genomic_DNA"/>
</dbReference>
<reference evidence="1" key="2">
    <citation type="journal article" date="2021" name="Sci. Rep.">
        <title>The distribution of antibiotic resistance genes in chicken gut microbiota commensals.</title>
        <authorList>
            <person name="Juricova H."/>
            <person name="Matiasovicova J."/>
            <person name="Kubasova T."/>
            <person name="Cejkova D."/>
            <person name="Rychlik I."/>
        </authorList>
    </citation>
    <scope>NUCLEOTIDE SEQUENCE</scope>
    <source>
        <strain evidence="1">An559</strain>
    </source>
</reference>
<dbReference type="RefSeq" id="WP_204447711.1">
    <property type="nucleotide sequence ID" value="NZ_JACJKY010000020.1"/>
</dbReference>
<dbReference type="Gene3D" id="3.20.20.210">
    <property type="match status" value="1"/>
</dbReference>
<accession>A0A938X7Z8</accession>
<dbReference type="AlphaFoldDB" id="A0A938X7Z8"/>
<keyword evidence="2" id="KW-1185">Reference proteome</keyword>
<reference evidence="1" key="1">
    <citation type="submission" date="2020-08" db="EMBL/GenBank/DDBJ databases">
        <authorList>
            <person name="Cejkova D."/>
            <person name="Kubasova T."/>
            <person name="Jahodarova E."/>
            <person name="Rychlik I."/>
        </authorList>
    </citation>
    <scope>NUCLEOTIDE SEQUENCE</scope>
    <source>
        <strain evidence="1">An559</strain>
    </source>
</reference>
<dbReference type="InterPro" id="IPR038071">
    <property type="entry name" value="UROD/MetE-like_sf"/>
</dbReference>
<evidence type="ECO:0008006" key="3">
    <source>
        <dbReference type="Google" id="ProtNLM"/>
    </source>
</evidence>
<evidence type="ECO:0000313" key="2">
    <source>
        <dbReference type="Proteomes" id="UP000774750"/>
    </source>
</evidence>
<name>A0A938X7Z8_9FIRM</name>
<dbReference type="Proteomes" id="UP000774750">
    <property type="component" value="Unassembled WGS sequence"/>
</dbReference>
<dbReference type="SUPFAM" id="SSF51726">
    <property type="entry name" value="UROD/MetE-like"/>
    <property type="match status" value="1"/>
</dbReference>
<proteinExistence type="predicted"/>
<comment type="caution">
    <text evidence="1">The sequence shown here is derived from an EMBL/GenBank/DDBJ whole genome shotgun (WGS) entry which is preliminary data.</text>
</comment>
<evidence type="ECO:0000313" key="1">
    <source>
        <dbReference type="EMBL" id="MBM6921605.1"/>
    </source>
</evidence>
<sequence length="370" mass="43319">MNNRDFLTLNRQIIRGEANGKVLWQPRIICWYADRQYRNEPLPAPYTGMSIRELYDALDCSNRIYDYNEAVKLIEDPSIKRYSKKLDELRTQHFVETPEGTIDCILKRNRSNYGEFFEQWWVEDQKDMEVQMYIEAHQDYVFDEEAYNRVYEIWGNNGLGSIYFPRINVQSLFNDTMGVEGGIFALMDMPDVCEEYFKIKSQNHDRFIKMIETSKFEWINFGDNVHCATLPPSLFEQYVLPEYQHRNELLHKQGQFTFAHWDGDTKAILKYAKETGLDGIEAVTPKPQGDVTLKEIKEAFGDDVYLVDGIAALLFDEMYPIEMLKEQTEQIIDMFAGQLILGISDEMSSTGNIDRIKYVGEIVDRHNARC</sequence>
<organism evidence="1 2">
    <name type="scientific">Merdimmobilis hominis</name>
    <dbReference type="NCBI Taxonomy" id="2897707"/>
    <lineage>
        <taxon>Bacteria</taxon>
        <taxon>Bacillati</taxon>
        <taxon>Bacillota</taxon>
        <taxon>Clostridia</taxon>
        <taxon>Eubacteriales</taxon>
        <taxon>Oscillospiraceae</taxon>
        <taxon>Merdimmobilis</taxon>
    </lineage>
</organism>